<protein>
    <submittedName>
        <fullName evidence="3">Uncharacterized protein</fullName>
    </submittedName>
</protein>
<proteinExistence type="predicted"/>
<feature type="compositionally biased region" description="Polar residues" evidence="1">
    <location>
        <begin position="82"/>
        <end position="94"/>
    </location>
</feature>
<feature type="compositionally biased region" description="Basic and acidic residues" evidence="1">
    <location>
        <begin position="116"/>
        <end position="128"/>
    </location>
</feature>
<feature type="compositionally biased region" description="Basic and acidic residues" evidence="1">
    <location>
        <begin position="389"/>
        <end position="400"/>
    </location>
</feature>
<reference evidence="3" key="1">
    <citation type="submission" date="2021-02" db="EMBL/GenBank/DDBJ databases">
        <title>Comparative genomics reveals that relaxation of natural selection precedes convergent phenotypic evolution of cavefish.</title>
        <authorList>
            <person name="Peng Z."/>
        </authorList>
    </citation>
    <scope>NUCLEOTIDE SEQUENCE</scope>
    <source>
        <tissue evidence="3">Muscle</tissue>
    </source>
</reference>
<comment type="caution">
    <text evidence="3">The sequence shown here is derived from an EMBL/GenBank/DDBJ whole genome shotgun (WGS) entry which is preliminary data.</text>
</comment>
<feature type="region of interest" description="Disordered" evidence="1">
    <location>
        <begin position="232"/>
        <end position="258"/>
    </location>
</feature>
<keyword evidence="4" id="KW-1185">Reference proteome</keyword>
<feature type="signal peptide" evidence="2">
    <location>
        <begin position="1"/>
        <end position="19"/>
    </location>
</feature>
<keyword evidence="2" id="KW-0732">Signal</keyword>
<evidence type="ECO:0000313" key="3">
    <source>
        <dbReference type="EMBL" id="KAI7806658.1"/>
    </source>
</evidence>
<dbReference type="AlphaFoldDB" id="A0A9W7WQW8"/>
<evidence type="ECO:0000313" key="4">
    <source>
        <dbReference type="Proteomes" id="UP001059041"/>
    </source>
</evidence>
<feature type="compositionally biased region" description="Polar residues" evidence="1">
    <location>
        <begin position="348"/>
        <end position="360"/>
    </location>
</feature>
<dbReference type="EMBL" id="JAFHDT010000008">
    <property type="protein sequence ID" value="KAI7806658.1"/>
    <property type="molecule type" value="Genomic_DNA"/>
</dbReference>
<feature type="compositionally biased region" description="Low complexity" evidence="1">
    <location>
        <begin position="99"/>
        <end position="110"/>
    </location>
</feature>
<feature type="region of interest" description="Disordered" evidence="1">
    <location>
        <begin position="343"/>
        <end position="400"/>
    </location>
</feature>
<evidence type="ECO:0000256" key="1">
    <source>
        <dbReference type="SAM" id="MobiDB-lite"/>
    </source>
</evidence>
<gene>
    <name evidence="3" type="ORF">IRJ41_009657</name>
</gene>
<sequence>MKLITSILTVLVFVNAVYSAAMREGSEDLLRFLDDAFQMNLPADNLEPTQITEAALQTEKILYPTDPTAECKAPEIVDVAEFSNTTPKPNSAENTGIAEESSTESSNSDSGLTERTSAEDSRDVESYKRSQQKSKFTDAQKTLQEQYINSGESVSIDTTDMDTEVMKDTNKHPSKVTVMTDISSEEVDKPEENVRYRSLKTIENYSAEVTGAPERQKLDLMKETHPIIQSLAGRTNLKDQSGQPHETDKQQQKTYKRAVDFDSPEIVDTPDRQIYDAASEEQIGGRVARRTVRIISDQSSIKTTLLSNNLTTRTAEKEESNPSLIKANLTLVDNSTEISGLNPCTEISVGSPTEENNSLDPSKEEQKIQKDTMSYRNQLRKICPGKKSKNIEKPKRTAGF</sequence>
<evidence type="ECO:0000256" key="2">
    <source>
        <dbReference type="SAM" id="SignalP"/>
    </source>
</evidence>
<feature type="compositionally biased region" description="Basic and acidic residues" evidence="1">
    <location>
        <begin position="361"/>
        <end position="370"/>
    </location>
</feature>
<accession>A0A9W7WQW8</accession>
<feature type="chain" id="PRO_5040925436" evidence="2">
    <location>
        <begin position="20"/>
        <end position="400"/>
    </location>
</feature>
<dbReference type="Proteomes" id="UP001059041">
    <property type="component" value="Linkage Group LG8"/>
</dbReference>
<name>A0A9W7WQW8_TRIRA</name>
<organism evidence="3 4">
    <name type="scientific">Triplophysa rosa</name>
    <name type="common">Cave loach</name>
    <dbReference type="NCBI Taxonomy" id="992332"/>
    <lineage>
        <taxon>Eukaryota</taxon>
        <taxon>Metazoa</taxon>
        <taxon>Chordata</taxon>
        <taxon>Craniata</taxon>
        <taxon>Vertebrata</taxon>
        <taxon>Euteleostomi</taxon>
        <taxon>Actinopterygii</taxon>
        <taxon>Neopterygii</taxon>
        <taxon>Teleostei</taxon>
        <taxon>Ostariophysi</taxon>
        <taxon>Cypriniformes</taxon>
        <taxon>Nemacheilidae</taxon>
        <taxon>Triplophysa</taxon>
    </lineage>
</organism>
<feature type="region of interest" description="Disordered" evidence="1">
    <location>
        <begin position="80"/>
        <end position="139"/>
    </location>
</feature>